<evidence type="ECO:0000256" key="2">
    <source>
        <dbReference type="SAM" id="Phobius"/>
    </source>
</evidence>
<organism evidence="3">
    <name type="scientific">Arion vulgaris</name>
    <dbReference type="NCBI Taxonomy" id="1028688"/>
    <lineage>
        <taxon>Eukaryota</taxon>
        <taxon>Metazoa</taxon>
        <taxon>Spiralia</taxon>
        <taxon>Lophotrochozoa</taxon>
        <taxon>Mollusca</taxon>
        <taxon>Gastropoda</taxon>
        <taxon>Heterobranchia</taxon>
        <taxon>Euthyneura</taxon>
        <taxon>Panpulmonata</taxon>
        <taxon>Eupulmonata</taxon>
        <taxon>Stylommatophora</taxon>
        <taxon>Helicina</taxon>
        <taxon>Arionoidea</taxon>
        <taxon>Arionidae</taxon>
        <taxon>Arion</taxon>
    </lineage>
</organism>
<accession>A0A0B7AG81</accession>
<evidence type="ECO:0000313" key="3">
    <source>
        <dbReference type="EMBL" id="CEK80004.1"/>
    </source>
</evidence>
<keyword evidence="2" id="KW-0812">Transmembrane</keyword>
<keyword evidence="2" id="KW-1133">Transmembrane helix</keyword>
<feature type="region of interest" description="Disordered" evidence="1">
    <location>
        <begin position="1"/>
        <end position="33"/>
    </location>
</feature>
<reference evidence="3" key="1">
    <citation type="submission" date="2014-12" db="EMBL/GenBank/DDBJ databases">
        <title>Insight into the proteome of Arion vulgaris.</title>
        <authorList>
            <person name="Aradska J."/>
            <person name="Bulat T."/>
            <person name="Smidak R."/>
            <person name="Sarate P."/>
            <person name="Gangsoo J."/>
            <person name="Sialana F."/>
            <person name="Bilban M."/>
            <person name="Lubec G."/>
        </authorList>
    </citation>
    <scope>NUCLEOTIDE SEQUENCE</scope>
    <source>
        <tissue evidence="3">Skin</tissue>
    </source>
</reference>
<dbReference type="AlphaFoldDB" id="A0A0B7AG81"/>
<proteinExistence type="predicted"/>
<dbReference type="EMBL" id="HACG01033139">
    <property type="protein sequence ID" value="CEK80004.1"/>
    <property type="molecule type" value="Transcribed_RNA"/>
</dbReference>
<feature type="non-terminal residue" evidence="3">
    <location>
        <position position="362"/>
    </location>
</feature>
<sequence length="362" mass="40089">TTTPTNTTTFTTIPTTSPTTITTTPTTNPSVPTTPSIVAIPKVQPNSDNLQLSAEHIGIIIGTAVTSILLTIIVMCVICKIKVRRRSYTDNEIMSKKSKQRLKSVQNTTDSNILPCTNKQVTNIEESVSQSSTLGMLNEGDDQYDEIRSNYYYVDTAPTSYTNNENSNHEVSQEIVDDNKYLTSTMSTVSDVSSEYDNVVDIEVTPTNPLTLPANEIDDDTTNYSEVTFSSHATNQELRNKSETPPSSILATNEKQIRNSGINAINKRFEIVDVTPCTYTEVRPNGKIVTDSNTYHLASEFPAVINNKNDQILKDDKPIKESVQIDVSNPRDIGPIDTVNVNTKTESPYYNELYSTHEQGIQ</sequence>
<evidence type="ECO:0000256" key="1">
    <source>
        <dbReference type="SAM" id="MobiDB-lite"/>
    </source>
</evidence>
<name>A0A0B7AG81_9EUPU</name>
<feature type="transmembrane region" description="Helical" evidence="2">
    <location>
        <begin position="57"/>
        <end position="78"/>
    </location>
</feature>
<gene>
    <name evidence="3" type="primary">ORF118571</name>
</gene>
<protein>
    <submittedName>
        <fullName evidence="3">Uncharacterized protein</fullName>
    </submittedName>
</protein>
<keyword evidence="2" id="KW-0472">Membrane</keyword>
<feature type="non-terminal residue" evidence="3">
    <location>
        <position position="1"/>
    </location>
</feature>